<dbReference type="SUPFAM" id="SSF50729">
    <property type="entry name" value="PH domain-like"/>
    <property type="match status" value="1"/>
</dbReference>
<dbReference type="Pfam" id="PF00169">
    <property type="entry name" value="PH"/>
    <property type="match status" value="1"/>
</dbReference>
<feature type="compositionally biased region" description="Low complexity" evidence="4">
    <location>
        <begin position="301"/>
        <end position="331"/>
    </location>
</feature>
<feature type="domain" description="PH" evidence="6">
    <location>
        <begin position="877"/>
        <end position="975"/>
    </location>
</feature>
<dbReference type="Gene3D" id="2.30.30.40">
    <property type="entry name" value="SH3 Domains"/>
    <property type="match status" value="1"/>
</dbReference>
<dbReference type="GeneID" id="85494881"/>
<feature type="compositionally biased region" description="Low complexity" evidence="4">
    <location>
        <begin position="339"/>
        <end position="361"/>
    </location>
</feature>
<dbReference type="CDD" id="cd09535">
    <property type="entry name" value="SAM_BOI-like_fungal"/>
    <property type="match status" value="1"/>
</dbReference>
<dbReference type="InterPro" id="IPR001452">
    <property type="entry name" value="SH3_domain"/>
</dbReference>
<dbReference type="EMBL" id="AP028214">
    <property type="protein sequence ID" value="BEI91011.1"/>
    <property type="molecule type" value="Genomic_DNA"/>
</dbReference>
<feature type="region of interest" description="Disordered" evidence="4">
    <location>
        <begin position="682"/>
        <end position="866"/>
    </location>
</feature>
<reference evidence="8" key="1">
    <citation type="journal article" date="2023" name="BMC Genomics">
        <title>Chromosome-level genome assemblies of Cutaneotrichosporon spp. (Trichosporonales, Basidiomycota) reveal imbalanced evolution between nucleotide sequences and chromosome synteny.</title>
        <authorList>
            <person name="Kobayashi Y."/>
            <person name="Kayamori A."/>
            <person name="Aoki K."/>
            <person name="Shiwa Y."/>
            <person name="Matsutani M."/>
            <person name="Fujita N."/>
            <person name="Sugita T."/>
            <person name="Iwasaki W."/>
            <person name="Tanaka N."/>
            <person name="Takashima M."/>
        </authorList>
    </citation>
    <scope>NUCLEOTIDE SEQUENCE</scope>
    <source>
        <strain evidence="8">HIS019</strain>
    </source>
</reference>
<dbReference type="GO" id="GO:0055037">
    <property type="term" value="C:recycling endosome"/>
    <property type="evidence" value="ECO:0007669"/>
    <property type="project" value="TreeGrafter"/>
</dbReference>
<dbReference type="CDD" id="cd13316">
    <property type="entry name" value="PH_Boi"/>
    <property type="match status" value="1"/>
</dbReference>
<proteinExistence type="predicted"/>
<dbReference type="Pfam" id="PF07647">
    <property type="entry name" value="SAM_2"/>
    <property type="match status" value="1"/>
</dbReference>
<feature type="region of interest" description="Disordered" evidence="4">
    <location>
        <begin position="612"/>
        <end position="667"/>
    </location>
</feature>
<feature type="domain" description="SH3" evidence="5">
    <location>
        <begin position="1"/>
        <end position="63"/>
    </location>
</feature>
<evidence type="ECO:0000259" key="6">
    <source>
        <dbReference type="PROSITE" id="PS50003"/>
    </source>
</evidence>
<evidence type="ECO:0000259" key="7">
    <source>
        <dbReference type="PROSITE" id="PS50105"/>
    </source>
</evidence>
<feature type="compositionally biased region" description="Polar residues" evidence="4">
    <location>
        <begin position="95"/>
        <end position="104"/>
    </location>
</feature>
<evidence type="ECO:0000259" key="5">
    <source>
        <dbReference type="PROSITE" id="PS50002"/>
    </source>
</evidence>
<dbReference type="InterPro" id="IPR001849">
    <property type="entry name" value="PH_domain"/>
</dbReference>
<dbReference type="KEGG" id="ccac:CcaHIS019_0310810"/>
<dbReference type="SMART" id="SM00326">
    <property type="entry name" value="SH3"/>
    <property type="match status" value="1"/>
</dbReference>
<dbReference type="InterPro" id="IPR011993">
    <property type="entry name" value="PH-like_dom_sf"/>
</dbReference>
<dbReference type="InterPro" id="IPR001660">
    <property type="entry name" value="SAM"/>
</dbReference>
<feature type="compositionally biased region" description="Low complexity" evidence="4">
    <location>
        <begin position="252"/>
        <end position="281"/>
    </location>
</feature>
<dbReference type="SMART" id="SM00233">
    <property type="entry name" value="PH"/>
    <property type="match status" value="1"/>
</dbReference>
<dbReference type="PROSITE" id="PS50003">
    <property type="entry name" value="PH_DOMAIN"/>
    <property type="match status" value="1"/>
</dbReference>
<feature type="region of interest" description="Disordered" evidence="4">
    <location>
        <begin position="417"/>
        <end position="493"/>
    </location>
</feature>
<evidence type="ECO:0000256" key="3">
    <source>
        <dbReference type="PROSITE-ProRule" id="PRU00192"/>
    </source>
</evidence>
<dbReference type="Gene3D" id="1.10.150.50">
    <property type="entry name" value="Transcription Factor, Ets-1"/>
    <property type="match status" value="1"/>
</dbReference>
<dbReference type="InterPro" id="IPR013761">
    <property type="entry name" value="SAM/pointed_sf"/>
</dbReference>
<feature type="compositionally biased region" description="Basic and acidic residues" evidence="4">
    <location>
        <begin position="220"/>
        <end position="231"/>
    </location>
</feature>
<dbReference type="GO" id="GO:0005769">
    <property type="term" value="C:early endosome"/>
    <property type="evidence" value="ECO:0007669"/>
    <property type="project" value="TreeGrafter"/>
</dbReference>
<feature type="compositionally biased region" description="Polar residues" evidence="4">
    <location>
        <begin position="682"/>
        <end position="694"/>
    </location>
</feature>
<organism evidence="8 9">
    <name type="scientific">Cutaneotrichosporon cavernicola</name>
    <dbReference type="NCBI Taxonomy" id="279322"/>
    <lineage>
        <taxon>Eukaryota</taxon>
        <taxon>Fungi</taxon>
        <taxon>Dikarya</taxon>
        <taxon>Basidiomycota</taxon>
        <taxon>Agaricomycotina</taxon>
        <taxon>Tremellomycetes</taxon>
        <taxon>Trichosporonales</taxon>
        <taxon>Trichosporonaceae</taxon>
        <taxon>Cutaneotrichosporon</taxon>
    </lineage>
</organism>
<dbReference type="SUPFAM" id="SSF47769">
    <property type="entry name" value="SAM/Pointed domain"/>
    <property type="match status" value="1"/>
</dbReference>
<dbReference type="PANTHER" id="PTHR22902:SF27">
    <property type="entry name" value="PLECKSTRIN HOMOLOGY DOMAIN-CONTAINING FAMILY A MEMBER 3"/>
    <property type="match status" value="1"/>
</dbReference>
<feature type="compositionally biased region" description="Low complexity" evidence="4">
    <location>
        <begin position="822"/>
        <end position="831"/>
    </location>
</feature>
<feature type="compositionally biased region" description="Low complexity" evidence="4">
    <location>
        <begin position="620"/>
        <end position="633"/>
    </location>
</feature>
<evidence type="ECO:0000313" key="9">
    <source>
        <dbReference type="Proteomes" id="UP001233271"/>
    </source>
</evidence>
<dbReference type="InterPro" id="IPR045188">
    <property type="entry name" value="Boi1/Boi2-like"/>
</dbReference>
<feature type="compositionally biased region" description="Pro residues" evidence="4">
    <location>
        <begin position="634"/>
        <end position="643"/>
    </location>
</feature>
<protein>
    <recommendedName>
        <fullName evidence="10">PH-domain-containing protein</fullName>
    </recommendedName>
</protein>
<dbReference type="GO" id="GO:0001881">
    <property type="term" value="P:receptor recycling"/>
    <property type="evidence" value="ECO:0007669"/>
    <property type="project" value="TreeGrafter"/>
</dbReference>
<dbReference type="GO" id="GO:0042147">
    <property type="term" value="P:retrograde transport, endosome to Golgi"/>
    <property type="evidence" value="ECO:0007669"/>
    <property type="project" value="TreeGrafter"/>
</dbReference>
<dbReference type="RefSeq" id="XP_060456276.1">
    <property type="nucleotide sequence ID" value="XM_060599598.1"/>
</dbReference>
<evidence type="ECO:0000256" key="1">
    <source>
        <dbReference type="ARBA" id="ARBA00022443"/>
    </source>
</evidence>
<feature type="compositionally biased region" description="Polar residues" evidence="4">
    <location>
        <begin position="834"/>
        <end position="853"/>
    </location>
</feature>
<evidence type="ECO:0000256" key="4">
    <source>
        <dbReference type="SAM" id="MobiDB-lite"/>
    </source>
</evidence>
<dbReference type="PANTHER" id="PTHR22902">
    <property type="entry name" value="SESQUIPEDALIAN"/>
    <property type="match status" value="1"/>
</dbReference>
<keyword evidence="2" id="KW-0597">Phosphoprotein</keyword>
<feature type="region of interest" description="Disordered" evidence="4">
    <location>
        <begin position="93"/>
        <end position="117"/>
    </location>
</feature>
<sequence>MVLYVTAIHTFVAEHADELEFQGGDRIEVLERDEAFGDGWWKGRNTKGDEGLFPATYISEDPDAVPAGAFKKEDAAANGDDEALATPVASEAVASPNNDHSSLFNPGPEAVSADRSLENDHRDSLLDVTGAPRGTALVTTDKGAGNNVMDRTIGEVQEAIDTMGGPSPARTPEAPVQKGYQLKDPQEASREDDDDVSDGEGAIGINSDARARLAAQAKLANEERDRQHQRESGGLVADLIYSDESDDDEEGSAGSRRASRGYRGLSLNGTHTTQTASTSTTIAERIEDEDLDDPPKSQTLAAAVEPAPVPAEDLMPAPTAQPPTTQASIPTAPTPPQPKAAMWSPVPYPPVSQFSQQQQSSAQTVTMPPSQPSADEAPPPETSSAPAAEASHTPSTGVFVAAGAGAAALAGVGAAALASGSGPSSTAVTSAQPYTSPNLTSGATMADPILPSPGSRTSSLPRGSPLMNTSNLPVVPPSSQPASLPAGAAPPATITPRLDQAAQLQPALPISSPATPGVAAAVSPAASSPGVLSPDSASRMPAKPPMTWTVDEVVEWARSRGFDDGVCNKFVEQDITGDVLLELDANLLKELDIPQLGKRLRIAAAINELRRPPSAVSNKASQLQTQQTPQSASPGPPPAPPMPDTQHLSQVPPQAPTHSQTASQSSSLRGFAMVPPAFVGQAAQSTPPLGTTSPVIDDHHNVWSHGRKVSVTPTTQSIDESKAVDGPIITNGDGHGRGHSQSASISLPASSTAPPSHTASRSTSSIPATPATTATTGTGAKENLMKRESTSSLTGHKKKGSVDKTDRLSFFGRNRKAPPPAGSGNASPVGPERSASSRMTFSGGQKPAMQTMTADKPDGTSATPSAGVGAALRQIGKPDKVGYLKKRGERYNTWKTRYFVLKGSHLYYLKSENEDRVKGHIDLKGHRIIVDENTNPGNYGFRLVGPGNDNKPHFFSSSDRTQVRDWMKSLMKATIARDYSVPVTSSCNIPTIPLAEAQALQPRPPSPAQREATQRATRRENVNQLTPRDASVLMSLDTSGSGKRMTSHGSSLHPSPSRPDRDTRRPSTGKETMLSRTSMAISDRRSVNSYYGQPETEEQAELLKWVNQTLPPQYPRAAHFPSSFMSGEVILLLVKHLSGIEPNPPVPSSAFAPDATGLPNVEGLLAMGETVIDAGVDSAGVSLNEIRAGDVQAITHLLETVRSWAQQKGYA</sequence>
<dbReference type="GO" id="GO:0005802">
    <property type="term" value="C:trans-Golgi network"/>
    <property type="evidence" value="ECO:0007669"/>
    <property type="project" value="TreeGrafter"/>
</dbReference>
<dbReference type="CDD" id="cd00174">
    <property type="entry name" value="SH3"/>
    <property type="match status" value="1"/>
</dbReference>
<feature type="compositionally biased region" description="Low complexity" evidence="4">
    <location>
        <begin position="480"/>
        <end position="493"/>
    </location>
</feature>
<feature type="compositionally biased region" description="Polar residues" evidence="4">
    <location>
        <begin position="454"/>
        <end position="471"/>
    </location>
</feature>
<dbReference type="SUPFAM" id="SSF50044">
    <property type="entry name" value="SH3-domain"/>
    <property type="match status" value="1"/>
</dbReference>
<dbReference type="GO" id="GO:0005829">
    <property type="term" value="C:cytosol"/>
    <property type="evidence" value="ECO:0007669"/>
    <property type="project" value="GOC"/>
</dbReference>
<dbReference type="Gene3D" id="2.30.29.30">
    <property type="entry name" value="Pleckstrin-homology domain (PH domain)/Phosphotyrosine-binding domain (PTB)"/>
    <property type="match status" value="1"/>
</dbReference>
<evidence type="ECO:0008006" key="10">
    <source>
        <dbReference type="Google" id="ProtNLM"/>
    </source>
</evidence>
<dbReference type="InterPro" id="IPR036028">
    <property type="entry name" value="SH3-like_dom_sf"/>
</dbReference>
<dbReference type="GO" id="GO:0007032">
    <property type="term" value="P:endosome organization"/>
    <property type="evidence" value="ECO:0007669"/>
    <property type="project" value="TreeGrafter"/>
</dbReference>
<dbReference type="SMART" id="SM00454">
    <property type="entry name" value="SAM"/>
    <property type="match status" value="1"/>
</dbReference>
<dbReference type="Pfam" id="PF14604">
    <property type="entry name" value="SH3_9"/>
    <property type="match status" value="1"/>
</dbReference>
<accession>A0AA48L303</accession>
<feature type="compositionally biased region" description="Low complexity" evidence="4">
    <location>
        <begin position="740"/>
        <end position="780"/>
    </location>
</feature>
<name>A0AA48L303_9TREE</name>
<feature type="compositionally biased region" description="Polar residues" evidence="4">
    <location>
        <begin position="423"/>
        <end position="443"/>
    </location>
</feature>
<keyword evidence="1 3" id="KW-0728">SH3 domain</keyword>
<evidence type="ECO:0000256" key="2">
    <source>
        <dbReference type="ARBA" id="ARBA00022553"/>
    </source>
</evidence>
<dbReference type="PROSITE" id="PS50002">
    <property type="entry name" value="SH3"/>
    <property type="match status" value="1"/>
</dbReference>
<feature type="compositionally biased region" description="Low complexity" evidence="4">
    <location>
        <begin position="372"/>
        <end position="393"/>
    </location>
</feature>
<feature type="compositionally biased region" description="Polar residues" evidence="4">
    <location>
        <begin position="647"/>
        <end position="667"/>
    </location>
</feature>
<feature type="compositionally biased region" description="Acidic residues" evidence="4">
    <location>
        <begin position="241"/>
        <end position="251"/>
    </location>
</feature>
<dbReference type="PROSITE" id="PS50105">
    <property type="entry name" value="SAM_DOMAIN"/>
    <property type="match status" value="1"/>
</dbReference>
<feature type="compositionally biased region" description="Low complexity" evidence="4">
    <location>
        <begin position="514"/>
        <end position="534"/>
    </location>
</feature>
<evidence type="ECO:0000313" key="8">
    <source>
        <dbReference type="EMBL" id="BEI91011.1"/>
    </source>
</evidence>
<feature type="region of interest" description="Disordered" evidence="4">
    <location>
        <begin position="161"/>
        <end position="393"/>
    </location>
</feature>
<keyword evidence="9" id="KW-1185">Reference proteome</keyword>
<dbReference type="Proteomes" id="UP001233271">
    <property type="component" value="Chromosome 3"/>
</dbReference>
<feature type="domain" description="SAM" evidence="7">
    <location>
        <begin position="548"/>
        <end position="612"/>
    </location>
</feature>
<gene>
    <name evidence="8" type="ORF">CcaverHIS019_0310810</name>
</gene>
<feature type="region of interest" description="Disordered" evidence="4">
    <location>
        <begin position="514"/>
        <end position="544"/>
    </location>
</feature>
<feature type="region of interest" description="Disordered" evidence="4">
    <location>
        <begin position="996"/>
        <end position="1081"/>
    </location>
</feature>
<dbReference type="AlphaFoldDB" id="A0AA48L303"/>